<sequence length="708" mass="76430">MSEPTTLDTHDGGTLEERLLGGLDDEQREVATTLHGPVCVLAGAGTGKTRAITHRIAYGVHSGVYSPQRLLAVTFTARAAAEMRSRLRDLGVGGVQARTFHAAALRQLQYFWPQAVGGALPGLLEHKAQAIAEGARRLRLTVDRAAIRDLASEIEWAKVSMLTPSTYLEGATGRGEPGGLQPTTVARLFEAYEDIKVDRNLIDFEDVLLITVGILQEDPKVAATVRDQYRYFVVDEYQDVSPLQQRLLELWLGGREELCVVGDASQTIYSFTGATSAHLLEFGKHHPDAAMIRLVRDYRSSPQVVRLANQLLASRRPAGPAADARWAQPLTLMAQRPDGPEPEFAECSDDEAEAAAVARRISALVAAGTQPKDIAVLFRTNGQSQAFEQALAAAGIGYQLRGGERFFNRREVRDGMLQLRGAARAVADDGVPLAQRVRDVLSSLGYSETAPTGGGATRERWESLAALVALADELAAARGEGFGLTEFVAELQERATAQHAPAVQGVTLASLHAAKGLEWDAVFLVGLSEGLVPISFADTPVTIDEERRLLYVGITRAREFLHLSWSLSRTPGGRAHRRPSRFLDGLRPAGSSAVHSGGTPRKRRELKGPTTCRVCGAILSTGAERKVGRCANCPPSYEEATFEALRAWRLERAKESDVPAFVVFTDATLTAIAEAKPSSLAELAQVAGVGSAKLERYGQAVLELLRDA</sequence>
<dbReference type="CDD" id="cd17932">
    <property type="entry name" value="DEXQc_UvrD"/>
    <property type="match status" value="1"/>
</dbReference>
<evidence type="ECO:0000256" key="11">
    <source>
        <dbReference type="SAM" id="MobiDB-lite"/>
    </source>
</evidence>
<dbReference type="PANTHER" id="PTHR11070:SF69">
    <property type="entry name" value="ATP-DEPENDENT DNA HELICASE UVRD2"/>
    <property type="match status" value="1"/>
</dbReference>
<dbReference type="Pfam" id="PF13361">
    <property type="entry name" value="UvrD_C"/>
    <property type="match status" value="2"/>
</dbReference>
<feature type="domain" description="HRDC" evidence="12">
    <location>
        <begin position="635"/>
        <end position="708"/>
    </location>
</feature>
<dbReference type="InterPro" id="IPR013986">
    <property type="entry name" value="DExx_box_DNA_helicase_dom_sf"/>
</dbReference>
<protein>
    <recommendedName>
        <fullName evidence="8">DNA 3'-5' helicase</fullName>
        <ecNumber evidence="8">5.6.2.4</ecNumber>
    </recommendedName>
</protein>
<dbReference type="PANTHER" id="PTHR11070">
    <property type="entry name" value="UVRD / RECB / PCRA DNA HELICASE FAMILY MEMBER"/>
    <property type="match status" value="1"/>
</dbReference>
<keyword evidence="2 10" id="KW-0547">Nucleotide-binding</keyword>
<dbReference type="CDD" id="cd18807">
    <property type="entry name" value="SF1_C_UvrD"/>
    <property type="match status" value="1"/>
</dbReference>
<dbReference type="Pfam" id="PF00580">
    <property type="entry name" value="UvrD-helicase"/>
    <property type="match status" value="1"/>
</dbReference>
<dbReference type="Gene3D" id="1.10.10.160">
    <property type="match status" value="1"/>
</dbReference>
<evidence type="ECO:0000256" key="8">
    <source>
        <dbReference type="ARBA" id="ARBA00034808"/>
    </source>
</evidence>
<evidence type="ECO:0000256" key="1">
    <source>
        <dbReference type="ARBA" id="ARBA00009922"/>
    </source>
</evidence>
<dbReference type="SMART" id="SM00341">
    <property type="entry name" value="HRDC"/>
    <property type="match status" value="1"/>
</dbReference>
<keyword evidence="5 10" id="KW-0067">ATP-binding</keyword>
<dbReference type="EMBL" id="AP024525">
    <property type="protein sequence ID" value="BCT76832.1"/>
    <property type="molecule type" value="Genomic_DNA"/>
</dbReference>
<feature type="region of interest" description="Disordered" evidence="11">
    <location>
        <begin position="587"/>
        <end position="606"/>
    </location>
</feature>
<evidence type="ECO:0000313" key="16">
    <source>
        <dbReference type="Proteomes" id="UP001319861"/>
    </source>
</evidence>
<dbReference type="InterPro" id="IPR002121">
    <property type="entry name" value="HRDC_dom"/>
</dbReference>
<dbReference type="InterPro" id="IPR027417">
    <property type="entry name" value="P-loop_NTPase"/>
</dbReference>
<dbReference type="InterPro" id="IPR014016">
    <property type="entry name" value="UvrD-like_ATP-bd"/>
</dbReference>
<dbReference type="EC" id="5.6.2.4" evidence="8"/>
<evidence type="ECO:0000256" key="4">
    <source>
        <dbReference type="ARBA" id="ARBA00022806"/>
    </source>
</evidence>
<dbReference type="PROSITE" id="PS51217">
    <property type="entry name" value="UVRD_HELICASE_CTER"/>
    <property type="match status" value="1"/>
</dbReference>
<evidence type="ECO:0000256" key="9">
    <source>
        <dbReference type="ARBA" id="ARBA00048988"/>
    </source>
</evidence>
<accession>A0ABN6FIV7</accession>
<evidence type="ECO:0000256" key="2">
    <source>
        <dbReference type="ARBA" id="ARBA00022741"/>
    </source>
</evidence>
<feature type="binding site" evidence="10">
    <location>
        <begin position="42"/>
        <end position="49"/>
    </location>
    <ligand>
        <name>ATP</name>
        <dbReference type="ChEBI" id="CHEBI:30616"/>
    </ligand>
</feature>
<gene>
    <name evidence="15" type="ORF">SCMU_26740</name>
</gene>
<evidence type="ECO:0000259" key="12">
    <source>
        <dbReference type="PROSITE" id="PS50967"/>
    </source>
</evidence>
<evidence type="ECO:0000256" key="5">
    <source>
        <dbReference type="ARBA" id="ARBA00022840"/>
    </source>
</evidence>
<comment type="catalytic activity">
    <reaction evidence="9">
        <text>ATP + H2O = ADP + phosphate + H(+)</text>
        <dbReference type="Rhea" id="RHEA:13065"/>
        <dbReference type="ChEBI" id="CHEBI:15377"/>
        <dbReference type="ChEBI" id="CHEBI:15378"/>
        <dbReference type="ChEBI" id="CHEBI:30616"/>
        <dbReference type="ChEBI" id="CHEBI:43474"/>
        <dbReference type="ChEBI" id="CHEBI:456216"/>
        <dbReference type="EC" id="5.6.2.4"/>
    </reaction>
</comment>
<evidence type="ECO:0000259" key="13">
    <source>
        <dbReference type="PROSITE" id="PS51198"/>
    </source>
</evidence>
<dbReference type="Gene3D" id="1.10.150.80">
    <property type="entry name" value="HRDC domain"/>
    <property type="match status" value="1"/>
</dbReference>
<dbReference type="InterPro" id="IPR000212">
    <property type="entry name" value="DNA_helicase_UvrD/REP"/>
</dbReference>
<dbReference type="Pfam" id="PF00570">
    <property type="entry name" value="HRDC"/>
    <property type="match status" value="1"/>
</dbReference>
<name>A0ABN6FIV7_SINCY</name>
<evidence type="ECO:0000256" key="10">
    <source>
        <dbReference type="PROSITE-ProRule" id="PRU00560"/>
    </source>
</evidence>
<keyword evidence="16" id="KW-1185">Reference proteome</keyword>
<dbReference type="GO" id="GO:0004386">
    <property type="term" value="F:helicase activity"/>
    <property type="evidence" value="ECO:0007669"/>
    <property type="project" value="UniProtKB-KW"/>
</dbReference>
<keyword evidence="4 10" id="KW-0347">Helicase</keyword>
<dbReference type="PROSITE" id="PS51198">
    <property type="entry name" value="UVRD_HELICASE_ATP_BIND"/>
    <property type="match status" value="1"/>
</dbReference>
<keyword evidence="3 10" id="KW-0378">Hydrolase</keyword>
<keyword evidence="6" id="KW-0413">Isomerase</keyword>
<evidence type="ECO:0000313" key="15">
    <source>
        <dbReference type="EMBL" id="BCT76832.1"/>
    </source>
</evidence>
<evidence type="ECO:0000259" key="14">
    <source>
        <dbReference type="PROSITE" id="PS51217"/>
    </source>
</evidence>
<dbReference type="InterPro" id="IPR044876">
    <property type="entry name" value="HRDC_dom_sf"/>
</dbReference>
<dbReference type="SUPFAM" id="SSF52540">
    <property type="entry name" value="P-loop containing nucleoside triphosphate hydrolases"/>
    <property type="match status" value="1"/>
</dbReference>
<proteinExistence type="inferred from homology"/>
<dbReference type="Proteomes" id="UP001319861">
    <property type="component" value="Chromosome"/>
</dbReference>
<dbReference type="SUPFAM" id="SSF47819">
    <property type="entry name" value="HRDC-like"/>
    <property type="match status" value="1"/>
</dbReference>
<feature type="domain" description="UvrD-like helicase C-terminal" evidence="14">
    <location>
        <begin position="302"/>
        <end position="559"/>
    </location>
</feature>
<organism evidence="15 16">
    <name type="scientific">Sinomonas cyclohexanicum</name>
    <name type="common">Corynebacterium cyclohexanicum</name>
    <dbReference type="NCBI Taxonomy" id="322009"/>
    <lineage>
        <taxon>Bacteria</taxon>
        <taxon>Bacillati</taxon>
        <taxon>Actinomycetota</taxon>
        <taxon>Actinomycetes</taxon>
        <taxon>Micrococcales</taxon>
        <taxon>Micrococcaceae</taxon>
        <taxon>Sinomonas</taxon>
    </lineage>
</organism>
<dbReference type="InterPro" id="IPR010997">
    <property type="entry name" value="HRDC-like_sf"/>
</dbReference>
<comment type="similarity">
    <text evidence="1">Belongs to the helicase family. UvrD subfamily.</text>
</comment>
<evidence type="ECO:0000256" key="7">
    <source>
        <dbReference type="ARBA" id="ARBA00034617"/>
    </source>
</evidence>
<evidence type="ECO:0000256" key="3">
    <source>
        <dbReference type="ARBA" id="ARBA00022801"/>
    </source>
</evidence>
<evidence type="ECO:0000256" key="6">
    <source>
        <dbReference type="ARBA" id="ARBA00023235"/>
    </source>
</evidence>
<reference evidence="15 16" key="1">
    <citation type="journal article" date="2021" name="J. Biosci. Bioeng.">
        <title>Identification and characterization of a chc gene cluster responsible for the aromatization pathway of cyclohexanecarboxylate degradation in Sinomonas cyclohexanicum ATCC 51369.</title>
        <authorList>
            <person name="Yamamoto T."/>
            <person name="Hasegawa Y."/>
            <person name="Lau P.C.K."/>
            <person name="Iwaki H."/>
        </authorList>
    </citation>
    <scope>NUCLEOTIDE SEQUENCE [LARGE SCALE GENOMIC DNA]</scope>
    <source>
        <strain evidence="15 16">ATCC 51369</strain>
    </source>
</reference>
<dbReference type="InterPro" id="IPR014017">
    <property type="entry name" value="DNA_helicase_UvrD-like_C"/>
</dbReference>
<comment type="catalytic activity">
    <reaction evidence="7">
        <text>Couples ATP hydrolysis with the unwinding of duplex DNA by translocating in the 3'-5' direction.</text>
        <dbReference type="EC" id="5.6.2.4"/>
    </reaction>
</comment>
<dbReference type="Gene3D" id="1.10.486.10">
    <property type="entry name" value="PCRA, domain 4"/>
    <property type="match status" value="2"/>
</dbReference>
<dbReference type="PROSITE" id="PS50967">
    <property type="entry name" value="HRDC"/>
    <property type="match status" value="1"/>
</dbReference>
<dbReference type="Gene3D" id="3.40.50.300">
    <property type="entry name" value="P-loop containing nucleotide triphosphate hydrolases"/>
    <property type="match status" value="3"/>
</dbReference>
<dbReference type="RefSeq" id="WP_229229605.1">
    <property type="nucleotide sequence ID" value="NZ_AP024525.1"/>
</dbReference>
<feature type="domain" description="UvrD-like helicase ATP-binding" evidence="13">
    <location>
        <begin position="21"/>
        <end position="301"/>
    </location>
</feature>